<dbReference type="GO" id="GO:1902201">
    <property type="term" value="P:negative regulation of bacterial-type flagellum-dependent cell motility"/>
    <property type="evidence" value="ECO:0007669"/>
    <property type="project" value="TreeGrafter"/>
</dbReference>
<comment type="caution">
    <text evidence="2">The sequence shown here is derived from an EMBL/GenBank/DDBJ whole genome shotgun (WGS) entry which is preliminary data.</text>
</comment>
<reference evidence="2 3" key="1">
    <citation type="submission" date="2018-08" db="EMBL/GenBank/DDBJ databases">
        <title>Lysinibacillus sp. YLB-03 draft genome sequence.</title>
        <authorList>
            <person name="Yu L."/>
        </authorList>
    </citation>
    <scope>NUCLEOTIDE SEQUENCE [LARGE SCALE GENOMIC DNA]</scope>
    <source>
        <strain evidence="2 3">YLB-03</strain>
    </source>
</reference>
<evidence type="ECO:0000313" key="3">
    <source>
        <dbReference type="Proteomes" id="UP000265692"/>
    </source>
</evidence>
<dbReference type="AlphaFoldDB" id="A0A396S410"/>
<dbReference type="Pfam" id="PF00990">
    <property type="entry name" value="GGDEF"/>
    <property type="match status" value="1"/>
</dbReference>
<dbReference type="OrthoDB" id="9759607at2"/>
<dbReference type="PROSITE" id="PS50887">
    <property type="entry name" value="GGDEF"/>
    <property type="match status" value="1"/>
</dbReference>
<feature type="domain" description="GGDEF" evidence="1">
    <location>
        <begin position="491"/>
        <end position="619"/>
    </location>
</feature>
<evidence type="ECO:0000259" key="1">
    <source>
        <dbReference type="PROSITE" id="PS50887"/>
    </source>
</evidence>
<dbReference type="InterPro" id="IPR029787">
    <property type="entry name" value="Nucleotide_cyclase"/>
</dbReference>
<dbReference type="PANTHER" id="PTHR45138:SF9">
    <property type="entry name" value="DIGUANYLATE CYCLASE DGCM-RELATED"/>
    <property type="match status" value="1"/>
</dbReference>
<dbReference type="NCBIfam" id="TIGR00254">
    <property type="entry name" value="GGDEF"/>
    <property type="match status" value="1"/>
</dbReference>
<dbReference type="EMBL" id="QWEI01000011">
    <property type="protein sequence ID" value="RHW33206.1"/>
    <property type="molecule type" value="Genomic_DNA"/>
</dbReference>
<gene>
    <name evidence="2" type="ORF">D1B33_15790</name>
</gene>
<dbReference type="GO" id="GO:0052621">
    <property type="term" value="F:diguanylate cyclase activity"/>
    <property type="evidence" value="ECO:0007669"/>
    <property type="project" value="TreeGrafter"/>
</dbReference>
<dbReference type="SUPFAM" id="SSF55781">
    <property type="entry name" value="GAF domain-like"/>
    <property type="match status" value="2"/>
</dbReference>
<name>A0A396S410_9BACL</name>
<dbReference type="InterPro" id="IPR050469">
    <property type="entry name" value="Diguanylate_Cyclase"/>
</dbReference>
<dbReference type="SMART" id="SM00267">
    <property type="entry name" value="GGDEF"/>
    <property type="match status" value="1"/>
</dbReference>
<sequence>MREHLESLTKIKSDLLSLYIDSMHGKNEYDLYIQLLMDSLKQYFDIEQCCFLLYESDSTKPVDIKPSISLKLNELPLNDFTAHFSDQGFVSMPSSLCEKIGYDDFTQLILLKNEQLGLYNIMLLKATTKWESFAKSELFSDFVDIITKVFGKLLKNKDIALNESQYRKLYNMTSLFHSSMDIDLILENVLVAIQENFPDLNVELVLSNDQDRQTRVKIKPFDYLSERPSSIEAFVSGTVTIERAHDLNRCILHAPIKGRQAIYGILQVSAPISYVFTKNQEEFINMLAHTSGNALENAKLYHQSYRLIGDLQLINETSHRLNMKLDSDEMFAFLHKQLKKAFKPMEIGFVLKNQEELKMTLGSTDLFHTDEGMLYIQHVAKHFEKNQEALFIADLSRNKGKQLKYNSMMAIPMLIEQNIYGFSLVLHRESYFFSFDSFKLMQSLIHHSSLAIANSILRNQLQEMVDYDHLTKLHARRYLEKTVEASLSDDSSGMFLLIDIDNFKKVNDTFGHLVGDQVLLQISSLLKNVIGTRGVCARWGGEELAVYVPNILADEAIKLANEIIASVPGETNPTVTVSAGLLIWNAEQAVEYRSIFLHADTALYHAKSNGKNRVSLFTQSMLLQS</sequence>
<dbReference type="GO" id="GO:0005886">
    <property type="term" value="C:plasma membrane"/>
    <property type="evidence" value="ECO:0007669"/>
    <property type="project" value="TreeGrafter"/>
</dbReference>
<dbReference type="InterPro" id="IPR043128">
    <property type="entry name" value="Rev_trsase/Diguanyl_cyclase"/>
</dbReference>
<dbReference type="InterPro" id="IPR000160">
    <property type="entry name" value="GGDEF_dom"/>
</dbReference>
<protein>
    <submittedName>
        <fullName evidence="2">Sensor domain-containing diguanylate cyclase</fullName>
    </submittedName>
</protein>
<dbReference type="GO" id="GO:0043709">
    <property type="term" value="P:cell adhesion involved in single-species biofilm formation"/>
    <property type="evidence" value="ECO:0007669"/>
    <property type="project" value="TreeGrafter"/>
</dbReference>
<dbReference type="CDD" id="cd01949">
    <property type="entry name" value="GGDEF"/>
    <property type="match status" value="1"/>
</dbReference>
<proteinExistence type="predicted"/>
<dbReference type="InterPro" id="IPR029016">
    <property type="entry name" value="GAF-like_dom_sf"/>
</dbReference>
<keyword evidence="3" id="KW-1185">Reference proteome</keyword>
<dbReference type="Gene3D" id="3.30.450.40">
    <property type="match status" value="2"/>
</dbReference>
<evidence type="ECO:0000313" key="2">
    <source>
        <dbReference type="EMBL" id="RHW33206.1"/>
    </source>
</evidence>
<dbReference type="SUPFAM" id="SSF55073">
    <property type="entry name" value="Nucleotide cyclase"/>
    <property type="match status" value="1"/>
</dbReference>
<accession>A0A396S410</accession>
<dbReference type="Gene3D" id="3.30.70.270">
    <property type="match status" value="1"/>
</dbReference>
<dbReference type="PANTHER" id="PTHR45138">
    <property type="entry name" value="REGULATORY COMPONENTS OF SENSORY TRANSDUCTION SYSTEM"/>
    <property type="match status" value="1"/>
</dbReference>
<dbReference type="Proteomes" id="UP000265692">
    <property type="component" value="Unassembled WGS sequence"/>
</dbReference>
<organism evidence="2 3">
    <name type="scientific">Ureibacillus yapensis</name>
    <dbReference type="NCBI Taxonomy" id="2304605"/>
    <lineage>
        <taxon>Bacteria</taxon>
        <taxon>Bacillati</taxon>
        <taxon>Bacillota</taxon>
        <taxon>Bacilli</taxon>
        <taxon>Bacillales</taxon>
        <taxon>Caryophanaceae</taxon>
        <taxon>Ureibacillus</taxon>
    </lineage>
</organism>